<dbReference type="Pfam" id="PF00553">
    <property type="entry name" value="CBM_2"/>
    <property type="match status" value="1"/>
</dbReference>
<dbReference type="RefSeq" id="WP_053067001.1">
    <property type="nucleotide sequence ID" value="NZ_CP011509.1"/>
</dbReference>
<dbReference type="SUPFAM" id="SSF49384">
    <property type="entry name" value="Carbohydrate-binding domain"/>
    <property type="match status" value="1"/>
</dbReference>
<dbReference type="InterPro" id="IPR011478">
    <property type="entry name" value="DUF1585"/>
</dbReference>
<accession>A0AAC8TIU5</accession>
<feature type="signal peptide" evidence="2">
    <location>
        <begin position="1"/>
        <end position="22"/>
    </location>
</feature>
<proteinExistence type="predicted"/>
<dbReference type="Pfam" id="PF07626">
    <property type="entry name" value="PSD3"/>
    <property type="match status" value="1"/>
</dbReference>
<reference evidence="5 7" key="2">
    <citation type="submission" date="2018-08" db="EMBL/GenBank/DDBJ databases">
        <title>Genomic Encyclopedia of Archaeal and Bacterial Type Strains, Phase II (KMG-II): from individual species to whole genera.</title>
        <authorList>
            <person name="Goeker M."/>
        </authorList>
    </citation>
    <scope>NUCLEOTIDE SEQUENCE [LARGE SCALE GENOMIC DNA]</scope>
    <source>
        <strain evidence="5 7">DSM 2261</strain>
    </source>
</reference>
<gene>
    <name evidence="4" type="ORF">AA314_07612</name>
    <name evidence="5" type="ORF">ATI61_110267</name>
</gene>
<dbReference type="GO" id="GO:0005975">
    <property type="term" value="P:carbohydrate metabolic process"/>
    <property type="evidence" value="ECO:0007669"/>
    <property type="project" value="InterPro"/>
</dbReference>
<feature type="domain" description="CBM2" evidence="3">
    <location>
        <begin position="681"/>
        <end position="768"/>
    </location>
</feature>
<dbReference type="Proteomes" id="UP000035579">
    <property type="component" value="Chromosome"/>
</dbReference>
<feature type="region of interest" description="Disordered" evidence="1">
    <location>
        <begin position="654"/>
        <end position="689"/>
    </location>
</feature>
<dbReference type="InterPro" id="IPR008965">
    <property type="entry name" value="CBM2/CBM3_carb-bd_dom_sf"/>
</dbReference>
<dbReference type="AlphaFoldDB" id="A0AAC8TIU5"/>
<dbReference type="InterPro" id="IPR013039">
    <property type="entry name" value="DUF1588"/>
</dbReference>
<dbReference type="PROSITE" id="PS51257">
    <property type="entry name" value="PROKAR_LIPOPROTEIN"/>
    <property type="match status" value="1"/>
</dbReference>
<keyword evidence="2" id="KW-0732">Signal</keyword>
<feature type="chain" id="PRO_5042135059" evidence="2">
    <location>
        <begin position="23"/>
        <end position="768"/>
    </location>
</feature>
<dbReference type="GO" id="GO:0004553">
    <property type="term" value="F:hydrolase activity, hydrolyzing O-glycosyl compounds"/>
    <property type="evidence" value="ECO:0007669"/>
    <property type="project" value="InterPro"/>
</dbReference>
<evidence type="ECO:0000259" key="3">
    <source>
        <dbReference type="PROSITE" id="PS51173"/>
    </source>
</evidence>
<evidence type="ECO:0000313" key="4">
    <source>
        <dbReference type="EMBL" id="AKJ05986.1"/>
    </source>
</evidence>
<evidence type="ECO:0000313" key="6">
    <source>
        <dbReference type="Proteomes" id="UP000035579"/>
    </source>
</evidence>
<dbReference type="GO" id="GO:0030247">
    <property type="term" value="F:polysaccharide binding"/>
    <property type="evidence" value="ECO:0007669"/>
    <property type="project" value="UniProtKB-UniRule"/>
</dbReference>
<dbReference type="Proteomes" id="UP000256345">
    <property type="component" value="Unassembled WGS sequence"/>
</dbReference>
<dbReference type="PROSITE" id="PS51173">
    <property type="entry name" value="CBM2"/>
    <property type="match status" value="1"/>
</dbReference>
<keyword evidence="7" id="KW-1185">Reference proteome</keyword>
<evidence type="ECO:0000313" key="5">
    <source>
        <dbReference type="EMBL" id="REG27260.1"/>
    </source>
</evidence>
<dbReference type="Pfam" id="PF07627">
    <property type="entry name" value="PSCyt3"/>
    <property type="match status" value="1"/>
</dbReference>
<evidence type="ECO:0000313" key="7">
    <source>
        <dbReference type="Proteomes" id="UP000256345"/>
    </source>
</evidence>
<dbReference type="Pfam" id="PF07624">
    <property type="entry name" value="PSD2"/>
    <property type="match status" value="1"/>
</dbReference>
<dbReference type="SMART" id="SM00637">
    <property type="entry name" value="CBD_II"/>
    <property type="match status" value="1"/>
</dbReference>
<dbReference type="EMBL" id="QUMU01000010">
    <property type="protein sequence ID" value="REG27260.1"/>
    <property type="molecule type" value="Genomic_DNA"/>
</dbReference>
<dbReference type="Pfam" id="PF07637">
    <property type="entry name" value="PSD5"/>
    <property type="match status" value="1"/>
</dbReference>
<dbReference type="InterPro" id="IPR001919">
    <property type="entry name" value="CBD2"/>
</dbReference>
<evidence type="ECO:0000256" key="2">
    <source>
        <dbReference type="SAM" id="SignalP"/>
    </source>
</evidence>
<dbReference type="InterPro" id="IPR013036">
    <property type="entry name" value="DUF1587"/>
</dbReference>
<reference evidence="4 6" key="1">
    <citation type="submission" date="2015-05" db="EMBL/GenBank/DDBJ databases">
        <title>Genome assembly of Archangium gephyra DSM 2261.</title>
        <authorList>
            <person name="Sharma G."/>
            <person name="Subramanian S."/>
        </authorList>
    </citation>
    <scope>NUCLEOTIDE SEQUENCE [LARGE SCALE GENOMIC DNA]</scope>
    <source>
        <strain evidence="4 6">DSM 2261</strain>
    </source>
</reference>
<organism evidence="4 6">
    <name type="scientific">Archangium gephyra</name>
    <dbReference type="NCBI Taxonomy" id="48"/>
    <lineage>
        <taxon>Bacteria</taxon>
        <taxon>Pseudomonadati</taxon>
        <taxon>Myxococcota</taxon>
        <taxon>Myxococcia</taxon>
        <taxon>Myxococcales</taxon>
        <taxon>Cystobacterineae</taxon>
        <taxon>Archangiaceae</taxon>
        <taxon>Archangium</taxon>
    </lineage>
</organism>
<name>A0AAC8TIU5_9BACT</name>
<dbReference type="Pfam" id="PF07631">
    <property type="entry name" value="PSD4"/>
    <property type="match status" value="1"/>
</dbReference>
<dbReference type="InterPro" id="IPR013043">
    <property type="entry name" value="DUF1595"/>
</dbReference>
<protein>
    <submittedName>
        <fullName evidence="4">Cellulose-binding domain protein</fullName>
    </submittedName>
    <submittedName>
        <fullName evidence="5">Uncharacterized protein DUF1585</fullName>
    </submittedName>
</protein>
<dbReference type="KEGG" id="age:AA314_07612"/>
<dbReference type="InterPro" id="IPR013042">
    <property type="entry name" value="DUF1592"/>
</dbReference>
<dbReference type="Gene3D" id="2.60.40.290">
    <property type="match status" value="1"/>
</dbReference>
<evidence type="ECO:0000256" key="1">
    <source>
        <dbReference type="SAM" id="MobiDB-lite"/>
    </source>
</evidence>
<dbReference type="EMBL" id="CP011509">
    <property type="protein sequence ID" value="AKJ05986.1"/>
    <property type="molecule type" value="Genomic_DNA"/>
</dbReference>
<dbReference type="InterPro" id="IPR012291">
    <property type="entry name" value="CBM2_carb-bd_dom_sf"/>
</dbReference>
<feature type="compositionally biased region" description="Gly residues" evidence="1">
    <location>
        <begin position="664"/>
        <end position="683"/>
    </location>
</feature>
<sequence length="768" mass="82496">MLPSRQLSALGALFFSATLLSACTTDSGCPDDLEFFRTRVWEPVMSVQCVACHKSDGMAAGTRLVLLPPGAPGAVESNFMTARGLAREMVNGQPLLLLKPSGMHPEGHGGGTVVTQGSTRYDNFQHFADRINGVAGACEASALVACAPGEADPNARRRLRMLTRFEYDNTLRDLLYLDSQWGQSLPAEEMVHGFDNNADERAVGQLLTDKLLAAAEEAATQAVTNLSRHVSCAPGEECAKQFIQDFGLRAFRRPLTDAEKLRYQSLYTLVAAEEGTNGYTEGIKAIITAMLQSPNFLYRTELGEHIGDGKYKLNDYEVASELSYLFWGSMPDEELFAKAKAGTLSSKPELLPTEARRMLASSRSRPMLDHFVSQWLDLGHINQVQKDTAFADFSPTIRAAMKAETTELFDYVVRDSSGRLPELFTSDYTFATDALATFYRLPSGPVTTSSAPASGLRMWELKSSGRGGILTHGSILASQATPQTSSPIRRGKLVRERLLCQPLPPPPPGLSVQLSPVSEGLPNRQRFQEHSTSAACSSCHQLMDPIGFGFEQFDSVGRFAPQLPSGQPVDASGEVLSSTATNGTFTGVDGLQQKLADSPDVHACFSLQWLRFGYGVSGDDDSCAAGQLTESFRKQQLSIPELLISLTQLPRFTQRVGESTGSPSPGGGGGGGSGGGGGGGGPSTSGNAQVSVSVQDDWGSGYCHNVRVTNSGTAPLVWRVTIEIEGRFNHAWSSVFTHSGSQTTFSGLDWNDELAPGESTSFGYCATR</sequence>